<dbReference type="Pfam" id="PF00630">
    <property type="entry name" value="Filamin"/>
    <property type="match status" value="1"/>
</dbReference>
<name>A0AAV8VVM9_9CUCU</name>
<dbReference type="InterPro" id="IPR013783">
    <property type="entry name" value="Ig-like_fold"/>
</dbReference>
<evidence type="ECO:0000256" key="3">
    <source>
        <dbReference type="PROSITE-ProRule" id="PRU00087"/>
    </source>
</evidence>
<dbReference type="GO" id="GO:0030036">
    <property type="term" value="P:actin cytoskeleton organization"/>
    <property type="evidence" value="ECO:0007669"/>
    <property type="project" value="InterPro"/>
</dbReference>
<evidence type="ECO:0000256" key="1">
    <source>
        <dbReference type="ARBA" id="ARBA00009238"/>
    </source>
</evidence>
<dbReference type="PANTHER" id="PTHR38537:SF8">
    <property type="entry name" value="FILAMIN-A"/>
    <property type="match status" value="1"/>
</dbReference>
<dbReference type="InterPro" id="IPR017868">
    <property type="entry name" value="Filamin/ABP280_repeat-like"/>
</dbReference>
<dbReference type="SUPFAM" id="SSF81296">
    <property type="entry name" value="E set domains"/>
    <property type="match status" value="1"/>
</dbReference>
<gene>
    <name evidence="4" type="ORF">NQ315_002656</name>
</gene>
<dbReference type="PANTHER" id="PTHR38537">
    <property type="entry name" value="JITTERBUG, ISOFORM N"/>
    <property type="match status" value="1"/>
</dbReference>
<dbReference type="SMART" id="SM00557">
    <property type="entry name" value="IG_FLMN"/>
    <property type="match status" value="1"/>
</dbReference>
<keyword evidence="2" id="KW-0677">Repeat</keyword>
<comment type="similarity">
    <text evidence="1">Belongs to the filamin family.</text>
</comment>
<protein>
    <submittedName>
        <fullName evidence="4">Uncharacterized protein</fullName>
    </submittedName>
</protein>
<dbReference type="InterPro" id="IPR014756">
    <property type="entry name" value="Ig_E-set"/>
</dbReference>
<proteinExistence type="inferred from homology"/>
<dbReference type="EMBL" id="JANEYG010000029">
    <property type="protein sequence ID" value="KAJ8917961.1"/>
    <property type="molecule type" value="Genomic_DNA"/>
</dbReference>
<organism evidence="4 5">
    <name type="scientific">Exocentrus adspersus</name>
    <dbReference type="NCBI Taxonomy" id="1586481"/>
    <lineage>
        <taxon>Eukaryota</taxon>
        <taxon>Metazoa</taxon>
        <taxon>Ecdysozoa</taxon>
        <taxon>Arthropoda</taxon>
        <taxon>Hexapoda</taxon>
        <taxon>Insecta</taxon>
        <taxon>Pterygota</taxon>
        <taxon>Neoptera</taxon>
        <taxon>Endopterygota</taxon>
        <taxon>Coleoptera</taxon>
        <taxon>Polyphaga</taxon>
        <taxon>Cucujiformia</taxon>
        <taxon>Chrysomeloidea</taxon>
        <taxon>Cerambycidae</taxon>
        <taxon>Lamiinae</taxon>
        <taxon>Acanthocinini</taxon>
        <taxon>Exocentrus</taxon>
    </lineage>
</organism>
<dbReference type="InterPro" id="IPR044801">
    <property type="entry name" value="Filamin"/>
</dbReference>
<feature type="repeat" description="Filamin" evidence="3">
    <location>
        <begin position="16"/>
        <end position="99"/>
    </location>
</feature>
<sequence length="223" mass="24419">MFKGIVLPAEKCKITEGLTKTLCSGESYCVTVNTENAGNGAVTCRIKSVDGGGDMDINIVDNGDGTVSIYYTVQDAGEYTINIKFGGQTVPGGFYTFVDNCLNDQEKNKNVMTMRPDDESGVCSRTSTRLSVLREAECRVSKGLLVLGELCVAFRLAFRNTNGYVKSGLLSSSGVAEHDRKTDHKVLFGNRLPIKFFERRMTDHIILALSYNHFVNTEGDGRS</sequence>
<dbReference type="Gene3D" id="2.60.40.10">
    <property type="entry name" value="Immunoglobulins"/>
    <property type="match status" value="1"/>
</dbReference>
<reference evidence="4 5" key="1">
    <citation type="journal article" date="2023" name="Insect Mol. Biol.">
        <title>Genome sequencing provides insights into the evolution of gene families encoding plant cell wall-degrading enzymes in longhorned beetles.</title>
        <authorList>
            <person name="Shin N.R."/>
            <person name="Okamura Y."/>
            <person name="Kirsch R."/>
            <person name="Pauchet Y."/>
        </authorList>
    </citation>
    <scope>NUCLEOTIDE SEQUENCE [LARGE SCALE GENOMIC DNA]</scope>
    <source>
        <strain evidence="4">EAD_L_NR</strain>
    </source>
</reference>
<evidence type="ECO:0000313" key="4">
    <source>
        <dbReference type="EMBL" id="KAJ8917961.1"/>
    </source>
</evidence>
<dbReference type="InterPro" id="IPR001298">
    <property type="entry name" value="Filamin/ABP280_rpt"/>
</dbReference>
<dbReference type="AlphaFoldDB" id="A0AAV8VVM9"/>
<comment type="caution">
    <text evidence="4">The sequence shown here is derived from an EMBL/GenBank/DDBJ whole genome shotgun (WGS) entry which is preliminary data.</text>
</comment>
<evidence type="ECO:0000313" key="5">
    <source>
        <dbReference type="Proteomes" id="UP001159042"/>
    </source>
</evidence>
<evidence type="ECO:0000256" key="2">
    <source>
        <dbReference type="ARBA" id="ARBA00022737"/>
    </source>
</evidence>
<keyword evidence="5" id="KW-1185">Reference proteome</keyword>
<dbReference type="GO" id="GO:0051015">
    <property type="term" value="F:actin filament binding"/>
    <property type="evidence" value="ECO:0007669"/>
    <property type="project" value="InterPro"/>
</dbReference>
<dbReference type="PROSITE" id="PS50194">
    <property type="entry name" value="FILAMIN_REPEAT"/>
    <property type="match status" value="1"/>
</dbReference>
<accession>A0AAV8VVM9</accession>
<dbReference type="Proteomes" id="UP001159042">
    <property type="component" value="Unassembled WGS sequence"/>
</dbReference>